<dbReference type="SMART" id="SM00382">
    <property type="entry name" value="AAA"/>
    <property type="match status" value="2"/>
</dbReference>
<proteinExistence type="predicted"/>
<dbReference type="Proteomes" id="UP001185028">
    <property type="component" value="Unassembled WGS sequence"/>
</dbReference>
<evidence type="ECO:0000259" key="4">
    <source>
        <dbReference type="PROSITE" id="PS50893"/>
    </source>
</evidence>
<dbReference type="CDD" id="cd03221">
    <property type="entry name" value="ABCF_EF-3"/>
    <property type="match status" value="2"/>
</dbReference>
<evidence type="ECO:0000313" key="6">
    <source>
        <dbReference type="Proteomes" id="UP001185028"/>
    </source>
</evidence>
<feature type="region of interest" description="Disordered" evidence="3">
    <location>
        <begin position="213"/>
        <end position="253"/>
    </location>
</feature>
<keyword evidence="6" id="KW-1185">Reference proteome</keyword>
<reference evidence="5 6" key="1">
    <citation type="submission" date="2023-07" db="EMBL/GenBank/DDBJ databases">
        <title>Genomic Encyclopedia of Type Strains, Phase IV (KMG-IV): sequencing the most valuable type-strain genomes for metagenomic binning, comparative biology and taxonomic classification.</title>
        <authorList>
            <person name="Goeker M."/>
        </authorList>
    </citation>
    <scope>NUCLEOTIDE SEQUENCE [LARGE SCALE GENOMIC DNA]</scope>
    <source>
        <strain evidence="5 6">DSM 22170</strain>
    </source>
</reference>
<evidence type="ECO:0000256" key="1">
    <source>
        <dbReference type="ARBA" id="ARBA00022741"/>
    </source>
</evidence>
<comment type="caution">
    <text evidence="5">The sequence shown here is derived from an EMBL/GenBank/DDBJ whole genome shotgun (WGS) entry which is preliminary data.</text>
</comment>
<dbReference type="PROSITE" id="PS50893">
    <property type="entry name" value="ABC_TRANSPORTER_2"/>
    <property type="match status" value="2"/>
</dbReference>
<dbReference type="Pfam" id="PF12848">
    <property type="entry name" value="ABC_tran_Xtn"/>
    <property type="match status" value="1"/>
</dbReference>
<sequence length="487" mass="54797">MNALIHAKDIYMEYLGKNILDIDHLELYPYDRIGLIGTNGAGKSTLLKVLLGQVTLTQGTVRKEGNFSYIPQLDSVTMDEQVDYALMGKFSINKLNIEHRSGGEETRLKIGQALSGDVHAIFADEPTSHLDREGIDFLIHQLSFYSGALLIVSHDRYVLDQLVNKIWELRDGSITEYPGNYSEYVMQKEAERNNQHTQFKHFIAERDRLEKSIADKKSQAQKIDQKKKKASKKPNTESGGRLAHQKSTGSKQKKLYNAVKNMEHRIEILGDVKPPDPTSAIQFRQTQSVALHNSFPIIGHEITKQFGDRIIFDKASFQFALGAKIAITGENGSGKTTLFQMVINHEAGITLAPKAKIGYFMQNGYTFVGNQNVMNYMQEDSEYLIPEIRSVLAALAFSPQDLQKQLSVLSGGEIIKLQLAKMLLGQYNILLMDEPSNFLDLASVEALEHLMRSYAGTIIFISHDARLVDNVADQVYTIEDKQIVRKL</sequence>
<dbReference type="InterPro" id="IPR032781">
    <property type="entry name" value="ABC_tran_Xtn"/>
</dbReference>
<keyword evidence="1" id="KW-0547">Nucleotide-binding</keyword>
<dbReference type="InterPro" id="IPR003593">
    <property type="entry name" value="AAA+_ATPase"/>
</dbReference>
<evidence type="ECO:0000256" key="3">
    <source>
        <dbReference type="SAM" id="MobiDB-lite"/>
    </source>
</evidence>
<name>A0ABU1J2G7_9BACL</name>
<dbReference type="Pfam" id="PF00005">
    <property type="entry name" value="ABC_tran"/>
    <property type="match status" value="2"/>
</dbReference>
<feature type="domain" description="ABC transporter" evidence="4">
    <location>
        <begin position="5"/>
        <end position="196"/>
    </location>
</feature>
<evidence type="ECO:0000313" key="5">
    <source>
        <dbReference type="EMBL" id="MDR6245688.1"/>
    </source>
</evidence>
<dbReference type="Gene3D" id="3.40.50.300">
    <property type="entry name" value="P-loop containing nucleotide triphosphate hydrolases"/>
    <property type="match status" value="3"/>
</dbReference>
<accession>A0ABU1J2G7</accession>
<gene>
    <name evidence="5" type="ORF">JOC58_003601</name>
</gene>
<feature type="domain" description="ABC transporter" evidence="4">
    <location>
        <begin position="297"/>
        <end position="487"/>
    </location>
</feature>
<dbReference type="PANTHER" id="PTHR42855:SF2">
    <property type="entry name" value="DRUG RESISTANCE ABC TRANSPORTER,ATP-BINDING PROTEIN"/>
    <property type="match status" value="1"/>
</dbReference>
<dbReference type="InterPro" id="IPR003439">
    <property type="entry name" value="ABC_transporter-like_ATP-bd"/>
</dbReference>
<protein>
    <submittedName>
        <fullName evidence="5">Macrolide transport system ATP-binding/permease protein</fullName>
    </submittedName>
</protein>
<dbReference type="SUPFAM" id="SSF52540">
    <property type="entry name" value="P-loop containing nucleoside triphosphate hydrolases"/>
    <property type="match status" value="2"/>
</dbReference>
<organism evidence="5 6">
    <name type="scientific">Paenibacillus hunanensis</name>
    <dbReference type="NCBI Taxonomy" id="539262"/>
    <lineage>
        <taxon>Bacteria</taxon>
        <taxon>Bacillati</taxon>
        <taxon>Bacillota</taxon>
        <taxon>Bacilli</taxon>
        <taxon>Bacillales</taxon>
        <taxon>Paenibacillaceae</taxon>
        <taxon>Paenibacillus</taxon>
    </lineage>
</organism>
<dbReference type="PANTHER" id="PTHR42855">
    <property type="entry name" value="ABC TRANSPORTER ATP-BINDING SUBUNIT"/>
    <property type="match status" value="1"/>
</dbReference>
<dbReference type="RefSeq" id="WP_188777665.1">
    <property type="nucleotide sequence ID" value="NZ_BMMB01000011.1"/>
</dbReference>
<dbReference type="NCBIfam" id="NF000355">
    <property type="entry name" value="ribo_prot_ABC_F"/>
    <property type="match status" value="1"/>
</dbReference>
<dbReference type="InterPro" id="IPR027417">
    <property type="entry name" value="P-loop_NTPase"/>
</dbReference>
<keyword evidence="2 5" id="KW-0067">ATP-binding</keyword>
<dbReference type="EMBL" id="JAVDQH010000016">
    <property type="protein sequence ID" value="MDR6245688.1"/>
    <property type="molecule type" value="Genomic_DNA"/>
</dbReference>
<evidence type="ECO:0000256" key="2">
    <source>
        <dbReference type="ARBA" id="ARBA00022840"/>
    </source>
</evidence>
<dbReference type="InterPro" id="IPR051309">
    <property type="entry name" value="ABCF_ATPase"/>
</dbReference>
<dbReference type="GO" id="GO:0005524">
    <property type="term" value="F:ATP binding"/>
    <property type="evidence" value="ECO:0007669"/>
    <property type="project" value="UniProtKB-KW"/>
</dbReference>